<reference evidence="3 4" key="1">
    <citation type="submission" date="2020-02" db="EMBL/GenBank/DDBJ databases">
        <title>Streptomyces malaysiensis DSM14702 (JHCC583434, PFL_A843) Genome sequencing and assembly.</title>
        <authorList>
            <person name="Samborskyy M."/>
        </authorList>
    </citation>
    <scope>NUCLEOTIDE SEQUENCE [LARGE SCALE GENOMIC DNA]</scope>
    <source>
        <strain evidence="3 4">DSM 14702</strain>
    </source>
</reference>
<name>A0A7X6B056_STRMQ</name>
<sequence length="408" mass="43351">MSQATGSPSPGGKEEQSDGSHRRSPAARRWWMASGATALSCALLTGVTLNTAQADDETPSSILQAGAEKGVSDGYPGVIGLIRNGDSTEYVHAGVGNISTKTDADPKAKFRIASNTKTFTATVLLQLEGEGKLSLDDSVAKWLPDAVNANGYDGSKITIRELLNHTSSLPDYAADAQLSGAYYNNTDPDKAWAPQQLVNIALRQHAPQSAPGEKFGYANTNYVLAGMVIKAVTGNEPGDEIQKRIIEPLNLNDTKFATDSSISGNHLHGYSYSFLFGMRDVTASNVQIFSTAGAIVSTLDDMATFQRALMTGKLLAPEQLKELKTTVPESSDGSKDITAGLGIGRVKLSCGKVAWGHTGAVLGYYSEWLISEDGKTEVIHANTEDHMQSGTRGQTDTHEAMEKAFCAA</sequence>
<dbReference type="AlphaFoldDB" id="A0A7X6B056"/>
<organism evidence="3 4">
    <name type="scientific">Streptomyces malaysiensis</name>
    <dbReference type="NCBI Taxonomy" id="92644"/>
    <lineage>
        <taxon>Bacteria</taxon>
        <taxon>Bacillati</taxon>
        <taxon>Actinomycetota</taxon>
        <taxon>Actinomycetes</taxon>
        <taxon>Kitasatosporales</taxon>
        <taxon>Streptomycetaceae</taxon>
        <taxon>Streptomyces</taxon>
        <taxon>Streptomyces violaceusniger group</taxon>
    </lineage>
</organism>
<evidence type="ECO:0000313" key="3">
    <source>
        <dbReference type="EMBL" id="NIY67912.1"/>
    </source>
</evidence>
<evidence type="ECO:0000259" key="2">
    <source>
        <dbReference type="Pfam" id="PF00144"/>
    </source>
</evidence>
<dbReference type="Proteomes" id="UP000536624">
    <property type="component" value="Unassembled WGS sequence"/>
</dbReference>
<proteinExistence type="predicted"/>
<feature type="domain" description="Beta-lactamase-related" evidence="2">
    <location>
        <begin position="73"/>
        <end position="386"/>
    </location>
</feature>
<gene>
    <name evidence="3" type="ORF">SMALB_5985</name>
</gene>
<evidence type="ECO:0000313" key="4">
    <source>
        <dbReference type="Proteomes" id="UP000536624"/>
    </source>
</evidence>
<dbReference type="InterPro" id="IPR050491">
    <property type="entry name" value="AmpC-like"/>
</dbReference>
<dbReference type="PANTHER" id="PTHR46825:SF7">
    <property type="entry name" value="D-ALANYL-D-ALANINE CARBOXYPEPTIDASE"/>
    <property type="match status" value="1"/>
</dbReference>
<protein>
    <submittedName>
        <fullName evidence="3">Beta-lactamase</fullName>
    </submittedName>
</protein>
<dbReference type="SUPFAM" id="SSF56601">
    <property type="entry name" value="beta-lactamase/transpeptidase-like"/>
    <property type="match status" value="1"/>
</dbReference>
<dbReference type="Pfam" id="PF00144">
    <property type="entry name" value="Beta-lactamase"/>
    <property type="match status" value="1"/>
</dbReference>
<dbReference type="InterPro" id="IPR012338">
    <property type="entry name" value="Beta-lactam/transpept-like"/>
</dbReference>
<dbReference type="RefSeq" id="WP_167504526.1">
    <property type="nucleotide sequence ID" value="NZ_JAALLH010000001.1"/>
</dbReference>
<evidence type="ECO:0000256" key="1">
    <source>
        <dbReference type="SAM" id="MobiDB-lite"/>
    </source>
</evidence>
<dbReference type="EMBL" id="JAALLH010000001">
    <property type="protein sequence ID" value="NIY67912.1"/>
    <property type="molecule type" value="Genomic_DNA"/>
</dbReference>
<comment type="caution">
    <text evidence="3">The sequence shown here is derived from an EMBL/GenBank/DDBJ whole genome shotgun (WGS) entry which is preliminary data.</text>
</comment>
<accession>A0A7X6B056</accession>
<feature type="region of interest" description="Disordered" evidence="1">
    <location>
        <begin position="1"/>
        <end position="27"/>
    </location>
</feature>
<dbReference type="Gene3D" id="3.40.710.10">
    <property type="entry name" value="DD-peptidase/beta-lactamase superfamily"/>
    <property type="match status" value="1"/>
</dbReference>
<dbReference type="PANTHER" id="PTHR46825">
    <property type="entry name" value="D-ALANYL-D-ALANINE-CARBOXYPEPTIDASE/ENDOPEPTIDASE AMPH"/>
    <property type="match status" value="1"/>
</dbReference>
<feature type="compositionally biased region" description="Basic and acidic residues" evidence="1">
    <location>
        <begin position="12"/>
        <end position="21"/>
    </location>
</feature>
<dbReference type="InterPro" id="IPR001466">
    <property type="entry name" value="Beta-lactam-related"/>
</dbReference>